<dbReference type="SUPFAM" id="SSF57959">
    <property type="entry name" value="Leucine zipper domain"/>
    <property type="match status" value="1"/>
</dbReference>
<organism evidence="2 3">
    <name type="scientific">Apatococcus fuscideae</name>
    <dbReference type="NCBI Taxonomy" id="2026836"/>
    <lineage>
        <taxon>Eukaryota</taxon>
        <taxon>Viridiplantae</taxon>
        <taxon>Chlorophyta</taxon>
        <taxon>core chlorophytes</taxon>
        <taxon>Trebouxiophyceae</taxon>
        <taxon>Chlorellales</taxon>
        <taxon>Chlorellaceae</taxon>
        <taxon>Apatococcus</taxon>
    </lineage>
</organism>
<gene>
    <name evidence="2" type="ORF">WJX84_005629</name>
</gene>
<evidence type="ECO:0000256" key="1">
    <source>
        <dbReference type="SAM" id="MobiDB-lite"/>
    </source>
</evidence>
<feature type="region of interest" description="Disordered" evidence="1">
    <location>
        <begin position="1"/>
        <end position="69"/>
    </location>
</feature>
<feature type="compositionally biased region" description="Basic and acidic residues" evidence="1">
    <location>
        <begin position="53"/>
        <end position="69"/>
    </location>
</feature>
<reference evidence="2 3" key="1">
    <citation type="journal article" date="2024" name="Nat. Commun.">
        <title>Phylogenomics reveals the evolutionary origins of lichenization in chlorophyte algae.</title>
        <authorList>
            <person name="Puginier C."/>
            <person name="Libourel C."/>
            <person name="Otte J."/>
            <person name="Skaloud P."/>
            <person name="Haon M."/>
            <person name="Grisel S."/>
            <person name="Petersen M."/>
            <person name="Berrin J.G."/>
            <person name="Delaux P.M."/>
            <person name="Dal Grande F."/>
            <person name="Keller J."/>
        </authorList>
    </citation>
    <scope>NUCLEOTIDE SEQUENCE [LARGE SCALE GENOMIC DNA]</scope>
    <source>
        <strain evidence="2 3">SAG 2523</strain>
    </source>
</reference>
<protein>
    <recommendedName>
        <fullName evidence="4">BZIP domain-containing protein</fullName>
    </recommendedName>
</protein>
<dbReference type="AlphaFoldDB" id="A0AAW1SWI1"/>
<dbReference type="GO" id="GO:0003700">
    <property type="term" value="F:DNA-binding transcription factor activity"/>
    <property type="evidence" value="ECO:0007669"/>
    <property type="project" value="InterPro"/>
</dbReference>
<name>A0AAW1SWI1_9CHLO</name>
<accession>A0AAW1SWI1</accession>
<dbReference type="CDD" id="cd14688">
    <property type="entry name" value="bZIP_YAP"/>
    <property type="match status" value="1"/>
</dbReference>
<keyword evidence="3" id="KW-1185">Reference proteome</keyword>
<dbReference type="Proteomes" id="UP001485043">
    <property type="component" value="Unassembled WGS sequence"/>
</dbReference>
<evidence type="ECO:0000313" key="2">
    <source>
        <dbReference type="EMBL" id="KAK9859350.1"/>
    </source>
</evidence>
<dbReference type="Gene3D" id="1.20.5.170">
    <property type="match status" value="1"/>
</dbReference>
<evidence type="ECO:0000313" key="3">
    <source>
        <dbReference type="Proteomes" id="UP001485043"/>
    </source>
</evidence>
<comment type="caution">
    <text evidence="2">The sequence shown here is derived from an EMBL/GenBank/DDBJ whole genome shotgun (WGS) entry which is preliminary data.</text>
</comment>
<feature type="compositionally biased region" description="Low complexity" evidence="1">
    <location>
        <begin position="604"/>
        <end position="648"/>
    </location>
</feature>
<feature type="compositionally biased region" description="Low complexity" evidence="1">
    <location>
        <begin position="21"/>
        <end position="34"/>
    </location>
</feature>
<evidence type="ECO:0008006" key="4">
    <source>
        <dbReference type="Google" id="ProtNLM"/>
    </source>
</evidence>
<feature type="compositionally biased region" description="Pro residues" evidence="1">
    <location>
        <begin position="663"/>
        <end position="677"/>
    </location>
</feature>
<dbReference type="EMBL" id="JALJOV010000883">
    <property type="protein sequence ID" value="KAK9859350.1"/>
    <property type="molecule type" value="Genomic_DNA"/>
</dbReference>
<proteinExistence type="predicted"/>
<feature type="region of interest" description="Disordered" evidence="1">
    <location>
        <begin position="564"/>
        <end position="590"/>
    </location>
</feature>
<dbReference type="InterPro" id="IPR046347">
    <property type="entry name" value="bZIP_sf"/>
</dbReference>
<feature type="region of interest" description="Disordered" evidence="1">
    <location>
        <begin position="475"/>
        <end position="497"/>
    </location>
</feature>
<feature type="region of interest" description="Disordered" evidence="1">
    <location>
        <begin position="603"/>
        <end position="677"/>
    </location>
</feature>
<sequence length="677" mass="74341">MQQADPPPGDTQNYLDKSQQHEQPQQHELLTQTPMGEDIYKDGDGADLDLAQDEGREDFTGSLDNDKSNKTARALELQEKNRKAQRRFRARQKSKLSELEVRVAELVSQMNSVVADKTNLESRVSVLLRVLQMRDEQIEQLRSGQKLQVPTAEEQGEGMKDDLVLTLHEEAPITLNAALIKQMTTVELVKLWKGYVEELAVCLVAVEKDTEGKSMERLKALTTELTTLIIRVAISNPMVTKTFVVQKLEETPHLPHNEETIEMWLRVMRSLALTKDQRTELCQLRQLFVQKLSGIVDQRRELHQVLMSSVPAAINARHTALQYLRASESLEKLRANLREEHNLKMDWTSTLFRHILTPVQCARCVVQAWPWSPDTLAICSWVAVEEGDSGAIDLLKMGPPAQHIMAPGSMIPHALQSTLQPSLPHMQQAPPNPAAQAVAAQQSYMAGHAATPHLQSLLMQQQGMQGQPGLLQQVGMQGHQPGQHLQQAHQQQQQQQPNLAALLAGVNGTRIGPTPLGGMPNGMPQFAMPQYPGTPGGYSTGIGLGIGNQPLGTGSTAALASMYGSASQGNGPSGFPPNMAMMPTSNQGQFPGLQAYQKVALPTQQSPVAQQPQQQHQHQQQPSQQLPQQQDQQQQQQPSPASIPSLPSMQSPGKLNMDSTPSAEPPAHPEAPPSTPP</sequence>